<evidence type="ECO:0000259" key="14">
    <source>
        <dbReference type="Pfam" id="PF16209"/>
    </source>
</evidence>
<dbReference type="InterPro" id="IPR008250">
    <property type="entry name" value="ATPase_P-typ_transduc_dom_A_sf"/>
</dbReference>
<dbReference type="InterPro" id="IPR032630">
    <property type="entry name" value="P_typ_ATPase_c"/>
</dbReference>
<evidence type="ECO:0000256" key="12">
    <source>
        <dbReference type="RuleBase" id="RU362033"/>
    </source>
</evidence>
<keyword evidence="7 12" id="KW-0460">Magnesium</keyword>
<dbReference type="PANTHER" id="PTHR24092:SF218">
    <property type="entry name" value="PHOSPHOLIPID-TRANSPORTING ATPASE"/>
    <property type="match status" value="1"/>
</dbReference>
<dbReference type="SUPFAM" id="SSF81660">
    <property type="entry name" value="Metal cation-transporting ATPase, ATP-binding domain N"/>
    <property type="match status" value="1"/>
</dbReference>
<keyword evidence="3 12" id="KW-0812">Transmembrane</keyword>
<feature type="transmembrane region" description="Helical" evidence="12">
    <location>
        <begin position="1238"/>
        <end position="1259"/>
    </location>
</feature>
<feature type="transmembrane region" description="Helical" evidence="12">
    <location>
        <begin position="431"/>
        <end position="453"/>
    </location>
</feature>
<evidence type="ECO:0000256" key="9">
    <source>
        <dbReference type="ARBA" id="ARBA00022989"/>
    </source>
</evidence>
<dbReference type="PROSITE" id="PS00154">
    <property type="entry name" value="ATPASE_E1_E2"/>
    <property type="match status" value="1"/>
</dbReference>
<dbReference type="Gene3D" id="1.20.1110.10">
    <property type="entry name" value="Calcium-transporting ATPase, transmembrane domain"/>
    <property type="match status" value="1"/>
</dbReference>
<dbReference type="Proteomes" id="UP001153292">
    <property type="component" value="Chromosome 1"/>
</dbReference>
<feature type="transmembrane region" description="Helical" evidence="12">
    <location>
        <begin position="1166"/>
        <end position="1188"/>
    </location>
</feature>
<dbReference type="InterPro" id="IPR032631">
    <property type="entry name" value="P-type_ATPase_N"/>
</dbReference>
<comment type="similarity">
    <text evidence="2 12">Belongs to the cation transport ATPase (P-type) (TC 3.A.3) family. Type IV subfamily.</text>
</comment>
<evidence type="ECO:0000256" key="13">
    <source>
        <dbReference type="SAM" id="MobiDB-lite"/>
    </source>
</evidence>
<dbReference type="InterPro" id="IPR006539">
    <property type="entry name" value="P-type_ATPase_IV"/>
</dbReference>
<evidence type="ECO:0000256" key="2">
    <source>
        <dbReference type="ARBA" id="ARBA00008109"/>
    </source>
</evidence>
<dbReference type="PANTHER" id="PTHR24092">
    <property type="entry name" value="PROBABLE PHOSPHOLIPID-TRANSPORTING ATPASE"/>
    <property type="match status" value="1"/>
</dbReference>
<dbReference type="EMBL" id="OU963894">
    <property type="protein sequence ID" value="CAH0663442.1"/>
    <property type="molecule type" value="Genomic_DNA"/>
</dbReference>
<dbReference type="InterPro" id="IPR023214">
    <property type="entry name" value="HAD_sf"/>
</dbReference>
<comment type="catalytic activity">
    <reaction evidence="11 12">
        <text>ATP + H2O + phospholipidSide 1 = ADP + phosphate + phospholipidSide 2.</text>
        <dbReference type="EC" id="7.6.2.1"/>
    </reaction>
</comment>
<evidence type="ECO:0000256" key="7">
    <source>
        <dbReference type="ARBA" id="ARBA00022842"/>
    </source>
</evidence>
<keyword evidence="10 12" id="KW-0472">Membrane</keyword>
<feature type="compositionally biased region" description="Basic and acidic residues" evidence="13">
    <location>
        <begin position="659"/>
        <end position="668"/>
    </location>
</feature>
<dbReference type="Pfam" id="PF16209">
    <property type="entry name" value="PhoLip_ATPase_N"/>
    <property type="match status" value="1"/>
</dbReference>
<dbReference type="SUPFAM" id="SSF81653">
    <property type="entry name" value="Calcium ATPase, transduction domain A"/>
    <property type="match status" value="1"/>
</dbReference>
<feature type="transmembrane region" description="Helical" evidence="12">
    <location>
        <begin position="231"/>
        <end position="249"/>
    </location>
</feature>
<evidence type="ECO:0000313" key="17">
    <source>
        <dbReference type="Proteomes" id="UP001153292"/>
    </source>
</evidence>
<evidence type="ECO:0000256" key="1">
    <source>
        <dbReference type="ARBA" id="ARBA00004141"/>
    </source>
</evidence>
<sequence>MSTEGSGENSSTVPSLPGAPEQTYLFPKAKGHSRSISHGGTPMLAGNPAAARPLKSALRGHQRALSHGQIGEGPRAASGPGHSRTGSRTDFILPPGHREPAPVSAQPRLGSVRGQHSRQASRSDSIYTIRRNSVVAPWRRAVFWLMRRQQPAIDNRHFVVVPNHLVPEKTPPKDHPNGQRCDNKIRTTKYTLLSFLPKNLFEQFHRIANVYFIFIVLLNWVPAINAFGKEVAMLPVVFVLGITAIKDLFEDRRRHLSDKRINNSFCRVYKKSVERYVRVKWRDVKVGDLVHLSNNEAVPADMVLLHSSNPLGICYLDTCNLDGETNLKQRIVVTGFRDKLTEFNPLKFRSSVEVERPSTKIYRFTGTISHPDGTRVPITSENLLLRDCTIKNTDFVEGIVVYAGHETKAMLNNGGPRYKCSGLERKMNTDVIWCVLVLLFLCCAGAVGCKVWLDQYSPHIAKFTPFIPNSGKPAYEGLLIFWTYIIVLQVMIPVSLYVTIEMTKLLQVYHVHQDVEMFDPQTNTRVECRALNITEELGQINYLFSDKTGTLTENKMVFRRCTVNGMDYDHPPGPPAEPSPELPPIVTPLTNVSPNRRMLQHLLDNNDAQHTQKVREFLLILAVCNTVVVSQPHVDNMQLSGSNSEHIQKPLRANGTLRSNDKYARLTESRSTTPSPPPSTMSPLRIRLPKLPFGSREETSSEPSTSAENAVARFEAESPDELALAEAALAYGYELRGRSPDECEVGIRGELSRLKVLRVQQFDSNRKCMSVALRTPNGQVVLYVKGADSTVLGALAPMRSGSPEAAAYERTRTLLSDYSRAGLRTLVMAKRTMQPALWEEWLAGHVRASEIGEGREKRIRDSLARLESALTLVGATGVEDRLQEAVPRTVRALLDAGIIVWVLTGDKPETAINIAYSAALFSQSDRLLHLMSRDKEHAESTIKSYLEGGAGETAGGRALVVDGRTLTYILDRRSGLVAPFLSLARRCSAVLCCRATPLQKAYIVKVTLAVDGRTLTYILERRSGLVAPFLSLARRCSAVLCCRATPLQKAYIVKAVKEELGVTTLAIGDGANDVSMIQTADVGIGLSGQEGRQAVMASDFALSRFKFLERLLLVHGHWCYDRLARMILYFFLKNATFVFLVFWYQLYNGFSAMVMIDQTHLMCYNLIFTAIPPIVIGAYDRVAPAGLLTERAGLYAASRRGLAYRAHSYWLVLAESIYISLVIFFTAAAAYWDTAVGIWTFGTCCMTCCLIVMLVYVAIETRSWTVIHLLALTGSLLAFFVLTLIYESICVSCFNLPSTYRVMQHAIADPIYWLVVVLTTVTALMPRLAWRAIRNSIRPGTLGRAVLARRRRSRLPYAAHYRCGNAAAHVYRSTDEDGLQKNTSEVAAIT</sequence>
<feature type="transmembrane region" description="Helical" evidence="12">
    <location>
        <begin position="1311"/>
        <end position="1330"/>
    </location>
</feature>
<evidence type="ECO:0000256" key="5">
    <source>
        <dbReference type="ARBA" id="ARBA00022741"/>
    </source>
</evidence>
<organism evidence="16 17">
    <name type="scientific">Chilo suppressalis</name>
    <name type="common">Asiatic rice borer moth</name>
    <dbReference type="NCBI Taxonomy" id="168631"/>
    <lineage>
        <taxon>Eukaryota</taxon>
        <taxon>Metazoa</taxon>
        <taxon>Ecdysozoa</taxon>
        <taxon>Arthropoda</taxon>
        <taxon>Hexapoda</taxon>
        <taxon>Insecta</taxon>
        <taxon>Pterygota</taxon>
        <taxon>Neoptera</taxon>
        <taxon>Endopterygota</taxon>
        <taxon>Lepidoptera</taxon>
        <taxon>Glossata</taxon>
        <taxon>Ditrysia</taxon>
        <taxon>Pyraloidea</taxon>
        <taxon>Crambidae</taxon>
        <taxon>Crambinae</taxon>
        <taxon>Chilo</taxon>
    </lineage>
</organism>
<feature type="transmembrane region" description="Helical" evidence="12">
    <location>
        <begin position="479"/>
        <end position="500"/>
    </location>
</feature>
<feature type="region of interest" description="Disordered" evidence="13">
    <location>
        <begin position="638"/>
        <end position="714"/>
    </location>
</feature>
<protein>
    <recommendedName>
        <fullName evidence="12">Phospholipid-transporting ATPase</fullName>
        <ecNumber evidence="12">7.6.2.1</ecNumber>
    </recommendedName>
</protein>
<gene>
    <name evidence="16" type="ORF">CHILSU_LOCUS50</name>
</gene>
<feature type="domain" description="P-type ATPase C-terminal" evidence="15">
    <location>
        <begin position="1095"/>
        <end position="1339"/>
    </location>
</feature>
<evidence type="ECO:0000259" key="15">
    <source>
        <dbReference type="Pfam" id="PF16212"/>
    </source>
</evidence>
<feature type="compositionally biased region" description="Polar residues" evidence="13">
    <location>
        <begin position="1"/>
        <end position="14"/>
    </location>
</feature>
<dbReference type="InterPro" id="IPR036412">
    <property type="entry name" value="HAD-like_sf"/>
</dbReference>
<keyword evidence="4" id="KW-0479">Metal-binding</keyword>
<keyword evidence="5 12" id="KW-0547">Nucleotide-binding</keyword>
<dbReference type="SUPFAM" id="SSF81665">
    <property type="entry name" value="Calcium ATPase, transmembrane domain M"/>
    <property type="match status" value="1"/>
</dbReference>
<keyword evidence="9 12" id="KW-1133">Transmembrane helix</keyword>
<keyword evidence="6 12" id="KW-0067">ATP-binding</keyword>
<dbReference type="Gene3D" id="3.40.1110.10">
    <property type="entry name" value="Calcium-transporting ATPase, cytoplasmic domain N"/>
    <property type="match status" value="2"/>
</dbReference>
<comment type="subcellular location">
    <subcellularLocation>
        <location evidence="1 12">Membrane</location>
        <topology evidence="1 12">Multi-pass membrane protein</topology>
    </subcellularLocation>
</comment>
<evidence type="ECO:0000313" key="16">
    <source>
        <dbReference type="EMBL" id="CAH0663442.1"/>
    </source>
</evidence>
<evidence type="ECO:0000256" key="10">
    <source>
        <dbReference type="ARBA" id="ARBA00023136"/>
    </source>
</evidence>
<evidence type="ECO:0000256" key="8">
    <source>
        <dbReference type="ARBA" id="ARBA00022967"/>
    </source>
</evidence>
<feature type="transmembrane region" description="Helical" evidence="12">
    <location>
        <begin position="1127"/>
        <end position="1146"/>
    </location>
</feature>
<keyword evidence="8 12" id="KW-1278">Translocase</keyword>
<dbReference type="NCBIfam" id="TIGR01494">
    <property type="entry name" value="ATPase_P-type"/>
    <property type="match status" value="1"/>
</dbReference>
<dbReference type="InterPro" id="IPR023299">
    <property type="entry name" value="ATPase_P-typ_cyto_dom_N"/>
</dbReference>
<name>A0ABN8E9S8_CHISP</name>
<evidence type="ECO:0000256" key="11">
    <source>
        <dbReference type="ARBA" id="ARBA00034036"/>
    </source>
</evidence>
<accession>A0ABN8E9S8</accession>
<dbReference type="Pfam" id="PF16212">
    <property type="entry name" value="PhoLip_ATPase_C"/>
    <property type="match status" value="1"/>
</dbReference>
<dbReference type="Gene3D" id="2.70.150.10">
    <property type="entry name" value="Calcium-transporting ATPase, cytoplasmic transduction domain A"/>
    <property type="match status" value="1"/>
</dbReference>
<dbReference type="InterPro" id="IPR018303">
    <property type="entry name" value="ATPase_P-typ_P_site"/>
</dbReference>
<reference evidence="16" key="1">
    <citation type="submission" date="2021-12" db="EMBL/GenBank/DDBJ databases">
        <authorList>
            <person name="King R."/>
        </authorList>
    </citation>
    <scope>NUCLEOTIDE SEQUENCE</scope>
</reference>
<evidence type="ECO:0000256" key="3">
    <source>
        <dbReference type="ARBA" id="ARBA00022692"/>
    </source>
</evidence>
<dbReference type="InterPro" id="IPR001757">
    <property type="entry name" value="P_typ_ATPase"/>
</dbReference>
<evidence type="ECO:0000256" key="6">
    <source>
        <dbReference type="ARBA" id="ARBA00022840"/>
    </source>
</evidence>
<feature type="transmembrane region" description="Helical" evidence="12">
    <location>
        <begin position="1209"/>
        <end position="1232"/>
    </location>
</feature>
<feature type="transmembrane region" description="Helical" evidence="12">
    <location>
        <begin position="1266"/>
        <end position="1286"/>
    </location>
</feature>
<keyword evidence="17" id="KW-1185">Reference proteome</keyword>
<dbReference type="InterPro" id="IPR023298">
    <property type="entry name" value="ATPase_P-typ_TM_dom_sf"/>
</dbReference>
<feature type="transmembrane region" description="Helical" evidence="12">
    <location>
        <begin position="207"/>
        <end position="225"/>
    </location>
</feature>
<dbReference type="Gene3D" id="3.40.50.1000">
    <property type="entry name" value="HAD superfamily/HAD-like"/>
    <property type="match status" value="3"/>
</dbReference>
<evidence type="ECO:0000256" key="4">
    <source>
        <dbReference type="ARBA" id="ARBA00022723"/>
    </source>
</evidence>
<feature type="domain" description="P-type ATPase N-terminal" evidence="14">
    <location>
        <begin position="179"/>
        <end position="231"/>
    </location>
</feature>
<dbReference type="PRINTS" id="PR00119">
    <property type="entry name" value="CATATPASE"/>
</dbReference>
<dbReference type="Pfam" id="PF13246">
    <property type="entry name" value="Cation_ATPase"/>
    <property type="match status" value="1"/>
</dbReference>
<feature type="region of interest" description="Disordered" evidence="13">
    <location>
        <begin position="1"/>
        <end position="124"/>
    </location>
</feature>
<dbReference type="EC" id="7.6.2.1" evidence="12"/>
<proteinExistence type="inferred from homology"/>
<dbReference type="NCBIfam" id="TIGR01652">
    <property type="entry name" value="ATPase-Plipid"/>
    <property type="match status" value="1"/>
</dbReference>
<dbReference type="SUPFAM" id="SSF56784">
    <property type="entry name" value="HAD-like"/>
    <property type="match status" value="1"/>
</dbReference>